<proteinExistence type="predicted"/>
<evidence type="ECO:0000313" key="2">
    <source>
        <dbReference type="EMBL" id="MCI81096.1"/>
    </source>
</evidence>
<name>A0A392UYK2_9FABA</name>
<comment type="caution">
    <text evidence="2">The sequence shown here is derived from an EMBL/GenBank/DDBJ whole genome shotgun (WGS) entry which is preliminary data.</text>
</comment>
<keyword evidence="3" id="KW-1185">Reference proteome</keyword>
<organism evidence="2 3">
    <name type="scientific">Trifolium medium</name>
    <dbReference type="NCBI Taxonomy" id="97028"/>
    <lineage>
        <taxon>Eukaryota</taxon>
        <taxon>Viridiplantae</taxon>
        <taxon>Streptophyta</taxon>
        <taxon>Embryophyta</taxon>
        <taxon>Tracheophyta</taxon>
        <taxon>Spermatophyta</taxon>
        <taxon>Magnoliopsida</taxon>
        <taxon>eudicotyledons</taxon>
        <taxon>Gunneridae</taxon>
        <taxon>Pentapetalae</taxon>
        <taxon>rosids</taxon>
        <taxon>fabids</taxon>
        <taxon>Fabales</taxon>
        <taxon>Fabaceae</taxon>
        <taxon>Papilionoideae</taxon>
        <taxon>50 kb inversion clade</taxon>
        <taxon>NPAAA clade</taxon>
        <taxon>Hologalegina</taxon>
        <taxon>IRL clade</taxon>
        <taxon>Trifolieae</taxon>
        <taxon>Trifolium</taxon>
    </lineage>
</organism>
<protein>
    <submittedName>
        <fullName evidence="2">Uncharacterized protein</fullName>
    </submittedName>
</protein>
<feature type="non-terminal residue" evidence="2">
    <location>
        <position position="31"/>
    </location>
</feature>
<dbReference type="Proteomes" id="UP000265520">
    <property type="component" value="Unassembled WGS sequence"/>
</dbReference>
<sequence length="31" mass="3484">MTGEKGVKAARAQDGPEEECIQHIQDNEKRD</sequence>
<feature type="region of interest" description="Disordered" evidence="1">
    <location>
        <begin position="1"/>
        <end position="31"/>
    </location>
</feature>
<reference evidence="2 3" key="1">
    <citation type="journal article" date="2018" name="Front. Plant Sci.">
        <title>Red Clover (Trifolium pratense) and Zigzag Clover (T. medium) - A Picture of Genomic Similarities and Differences.</title>
        <authorList>
            <person name="Dluhosova J."/>
            <person name="Istvanek J."/>
            <person name="Nedelnik J."/>
            <person name="Repkova J."/>
        </authorList>
    </citation>
    <scope>NUCLEOTIDE SEQUENCE [LARGE SCALE GENOMIC DNA]</scope>
    <source>
        <strain evidence="3">cv. 10/8</strain>
        <tissue evidence="2">Leaf</tissue>
    </source>
</reference>
<accession>A0A392UYK2</accession>
<dbReference type="EMBL" id="LXQA011010774">
    <property type="protein sequence ID" value="MCI81096.1"/>
    <property type="molecule type" value="Genomic_DNA"/>
</dbReference>
<evidence type="ECO:0000313" key="3">
    <source>
        <dbReference type="Proteomes" id="UP000265520"/>
    </source>
</evidence>
<evidence type="ECO:0000256" key="1">
    <source>
        <dbReference type="SAM" id="MobiDB-lite"/>
    </source>
</evidence>
<dbReference type="AlphaFoldDB" id="A0A392UYK2"/>